<keyword evidence="7" id="KW-1185">Reference proteome</keyword>
<feature type="region of interest" description="Disordered" evidence="3">
    <location>
        <begin position="127"/>
        <end position="159"/>
    </location>
</feature>
<protein>
    <submittedName>
        <fullName evidence="6">Mavicyanin-like</fullName>
    </submittedName>
</protein>
<dbReference type="AlphaFoldDB" id="A0ABD1GC72"/>
<evidence type="ECO:0000313" key="7">
    <source>
        <dbReference type="Proteomes" id="UP001567538"/>
    </source>
</evidence>
<proteinExistence type="predicted"/>
<sequence>MGGKMIYFLVLMVMICESCNGGIVHKVGESSGWTTLNITSSYYNSWSTSKNFQVGDTILFEYNKEFHNVVRVTHKNFNACNSTAPYASWATGNDSFPITKQGHYYFICGLHGHCRAGQRVDIRVVQRTPSQGPSPSPLIDGPDSAAPAPAPSAVHPSPKSASSSLHSHFKLLMFVVATTALAF</sequence>
<dbReference type="PANTHER" id="PTHR33021">
    <property type="entry name" value="BLUE COPPER PROTEIN"/>
    <property type="match status" value="1"/>
</dbReference>
<feature type="chain" id="PRO_5044847188" evidence="4">
    <location>
        <begin position="22"/>
        <end position="183"/>
    </location>
</feature>
<dbReference type="Gene3D" id="2.60.40.420">
    <property type="entry name" value="Cupredoxins - blue copper proteins"/>
    <property type="match status" value="1"/>
</dbReference>
<dbReference type="InterPro" id="IPR003245">
    <property type="entry name" value="Phytocyanin_dom"/>
</dbReference>
<dbReference type="Proteomes" id="UP001567538">
    <property type="component" value="Unassembled WGS sequence"/>
</dbReference>
<evidence type="ECO:0000256" key="2">
    <source>
        <dbReference type="ARBA" id="ARBA00023180"/>
    </source>
</evidence>
<keyword evidence="4" id="KW-0732">Signal</keyword>
<evidence type="ECO:0000256" key="4">
    <source>
        <dbReference type="SAM" id="SignalP"/>
    </source>
</evidence>
<dbReference type="FunFam" id="2.60.40.420:FF:000003">
    <property type="entry name" value="Blue copper"/>
    <property type="match status" value="1"/>
</dbReference>
<feature type="signal peptide" evidence="4">
    <location>
        <begin position="1"/>
        <end position="21"/>
    </location>
</feature>
<dbReference type="EMBL" id="JBEAFC010000009">
    <property type="protein sequence ID" value="KAL1541723.1"/>
    <property type="molecule type" value="Genomic_DNA"/>
</dbReference>
<gene>
    <name evidence="6" type="ORF">AAHA92_25911</name>
</gene>
<comment type="caution">
    <text evidence="6">The sequence shown here is derived from an EMBL/GenBank/DDBJ whole genome shotgun (WGS) entry which is preliminary data.</text>
</comment>
<feature type="domain" description="Phytocyanin" evidence="5">
    <location>
        <begin position="23"/>
        <end position="126"/>
    </location>
</feature>
<accession>A0ABD1GC72</accession>
<keyword evidence="1" id="KW-0479">Metal-binding</keyword>
<feature type="compositionally biased region" description="Low complexity" evidence="3">
    <location>
        <begin position="142"/>
        <end position="159"/>
    </location>
</feature>
<reference evidence="6 7" key="1">
    <citation type="submission" date="2024-06" db="EMBL/GenBank/DDBJ databases">
        <title>A chromosome level genome sequence of Diviner's sage (Salvia divinorum).</title>
        <authorList>
            <person name="Ford S.A."/>
            <person name="Ro D.-K."/>
            <person name="Ness R.W."/>
            <person name="Phillips M.A."/>
        </authorList>
    </citation>
    <scope>NUCLEOTIDE SEQUENCE [LARGE SCALE GENOMIC DNA]</scope>
    <source>
        <strain evidence="6">SAF-2024a</strain>
        <tissue evidence="6">Leaf</tissue>
    </source>
</reference>
<dbReference type="InterPro" id="IPR008972">
    <property type="entry name" value="Cupredoxin"/>
</dbReference>
<dbReference type="SUPFAM" id="SSF49503">
    <property type="entry name" value="Cupredoxins"/>
    <property type="match status" value="1"/>
</dbReference>
<evidence type="ECO:0000256" key="3">
    <source>
        <dbReference type="SAM" id="MobiDB-lite"/>
    </source>
</evidence>
<organism evidence="6 7">
    <name type="scientific">Salvia divinorum</name>
    <name type="common">Maria pastora</name>
    <name type="synonym">Diviner's sage</name>
    <dbReference type="NCBI Taxonomy" id="28513"/>
    <lineage>
        <taxon>Eukaryota</taxon>
        <taxon>Viridiplantae</taxon>
        <taxon>Streptophyta</taxon>
        <taxon>Embryophyta</taxon>
        <taxon>Tracheophyta</taxon>
        <taxon>Spermatophyta</taxon>
        <taxon>Magnoliopsida</taxon>
        <taxon>eudicotyledons</taxon>
        <taxon>Gunneridae</taxon>
        <taxon>Pentapetalae</taxon>
        <taxon>asterids</taxon>
        <taxon>lamiids</taxon>
        <taxon>Lamiales</taxon>
        <taxon>Lamiaceae</taxon>
        <taxon>Nepetoideae</taxon>
        <taxon>Mentheae</taxon>
        <taxon>Salviinae</taxon>
        <taxon>Salvia</taxon>
        <taxon>Salvia subgen. Calosphace</taxon>
    </lineage>
</organism>
<dbReference type="PROSITE" id="PS51485">
    <property type="entry name" value="PHYTOCYANIN"/>
    <property type="match status" value="1"/>
</dbReference>
<keyword evidence="2" id="KW-0325">Glycoprotein</keyword>
<evidence type="ECO:0000256" key="1">
    <source>
        <dbReference type="ARBA" id="ARBA00022723"/>
    </source>
</evidence>
<dbReference type="Pfam" id="PF02298">
    <property type="entry name" value="Cu_bind_like"/>
    <property type="match status" value="1"/>
</dbReference>
<evidence type="ECO:0000259" key="5">
    <source>
        <dbReference type="PROSITE" id="PS51485"/>
    </source>
</evidence>
<dbReference type="PANTHER" id="PTHR33021:SF235">
    <property type="entry name" value="COPPER ION BINDING _ ELECTRON CARRIER PROTEIN-RELATED"/>
    <property type="match status" value="1"/>
</dbReference>
<dbReference type="InterPro" id="IPR039391">
    <property type="entry name" value="Phytocyanin-like"/>
</dbReference>
<name>A0ABD1GC72_SALDI</name>
<dbReference type="GO" id="GO:0046872">
    <property type="term" value="F:metal ion binding"/>
    <property type="evidence" value="ECO:0007669"/>
    <property type="project" value="UniProtKB-KW"/>
</dbReference>
<evidence type="ECO:0000313" key="6">
    <source>
        <dbReference type="EMBL" id="KAL1541723.1"/>
    </source>
</evidence>